<dbReference type="PANTHER" id="PTHR45846:SF1">
    <property type="entry name" value="TRNA-DIHYDROURIDINE(47) SYNTHASE [NAD(P)(+)]-LIKE"/>
    <property type="match status" value="1"/>
</dbReference>
<dbReference type="Pfam" id="PF01207">
    <property type="entry name" value="Dus"/>
    <property type="match status" value="1"/>
</dbReference>
<comment type="similarity">
    <text evidence="12">Belongs to the dus family.</text>
</comment>
<keyword evidence="7" id="KW-0521">NADP</keyword>
<keyword evidence="17" id="KW-1185">Reference proteome</keyword>
<evidence type="ECO:0000256" key="8">
    <source>
        <dbReference type="ARBA" id="ARBA00022884"/>
    </source>
</evidence>
<feature type="domain" description="DUS-like FMN-binding" evidence="15">
    <location>
        <begin position="14"/>
        <end position="307"/>
    </location>
</feature>
<keyword evidence="4 12" id="KW-0285">Flavoprotein</keyword>
<comment type="cofactor">
    <cofactor evidence="1 12 14">
        <name>FMN</name>
        <dbReference type="ChEBI" id="CHEBI:58210"/>
    </cofactor>
</comment>
<organism evidence="16 17">
    <name type="scientific">Spiroplasma alleghenense</name>
    <dbReference type="NCBI Taxonomy" id="216931"/>
    <lineage>
        <taxon>Bacteria</taxon>
        <taxon>Bacillati</taxon>
        <taxon>Mycoplasmatota</taxon>
        <taxon>Mollicutes</taxon>
        <taxon>Entomoplasmatales</taxon>
        <taxon>Spiroplasmataceae</taxon>
        <taxon>Spiroplasma</taxon>
    </lineage>
</organism>
<dbReference type="GO" id="GO:0000049">
    <property type="term" value="F:tRNA binding"/>
    <property type="evidence" value="ECO:0007669"/>
    <property type="project" value="UniProtKB-KW"/>
</dbReference>
<feature type="binding site" evidence="14">
    <location>
        <position position="171"/>
    </location>
    <ligand>
        <name>FMN</name>
        <dbReference type="ChEBI" id="CHEBI:58210"/>
    </ligand>
</feature>
<comment type="function">
    <text evidence="2 12">Catalyzes the synthesis of 5,6-dihydrouridine (D), a modified base found in the D-loop of most tRNAs, via the reduction of the C5-C6 double bond in target uridines.</text>
</comment>
<dbReference type="KEGG" id="salx:SALLE_v1c00170"/>
<comment type="catalytic activity">
    <reaction evidence="11">
        <text>a 5,6-dihydrouridine in tRNA + NAD(+) = a uridine in tRNA + NADH + H(+)</text>
        <dbReference type="Rhea" id="RHEA:54452"/>
        <dbReference type="Rhea" id="RHEA-COMP:13339"/>
        <dbReference type="Rhea" id="RHEA-COMP:13887"/>
        <dbReference type="ChEBI" id="CHEBI:15378"/>
        <dbReference type="ChEBI" id="CHEBI:57540"/>
        <dbReference type="ChEBI" id="CHEBI:57945"/>
        <dbReference type="ChEBI" id="CHEBI:65315"/>
        <dbReference type="ChEBI" id="CHEBI:74443"/>
    </reaction>
</comment>
<accession>A0A345Z264</accession>
<sequence>MKIGNIEIPGNLVLGPMAGTTNAAFRIICKENGADLVYAEMVSSEGLVHGNKKSFEMIKVENIEHPITLQIFGFDLDSFIKAAKLVNEESNCDIIDINMGCPAPKVAVKSQAGANLLKYPDKIYEIVKAVVEVVDKPVSVKLRIGWDDNSKNVVEIAKLCEKAGASALTIHGRTRSQFFTGKADWSYIKKVKESVSIPVIGNGDVVDGPSALKMLNETGCDAVMIARAAQGNPWIFKQIKDFLETGKQSEAPTFDEWKKVVMRHTELIVEMKGESLGVREMRKQILWYLAVLPKNDKIIEMKKKCISVETVQEILDLFESY</sequence>
<protein>
    <recommendedName>
        <fullName evidence="12">tRNA-dihydrouridine synthase</fullName>
        <ecNumber evidence="12">1.3.1.-</ecNumber>
    </recommendedName>
</protein>
<evidence type="ECO:0000256" key="1">
    <source>
        <dbReference type="ARBA" id="ARBA00001917"/>
    </source>
</evidence>
<keyword evidence="3" id="KW-0820">tRNA-binding</keyword>
<dbReference type="InterPro" id="IPR024036">
    <property type="entry name" value="tRNA-dHydroUridine_Synthase_C"/>
</dbReference>
<dbReference type="PANTHER" id="PTHR45846">
    <property type="entry name" value="TRNA-DIHYDROURIDINE(47) SYNTHASE [NAD(P)(+)]-LIKE"/>
    <property type="match status" value="1"/>
</dbReference>
<dbReference type="SUPFAM" id="SSF51395">
    <property type="entry name" value="FMN-linked oxidoreductases"/>
    <property type="match status" value="1"/>
</dbReference>
<keyword evidence="9 12" id="KW-0560">Oxidoreductase</keyword>
<evidence type="ECO:0000256" key="6">
    <source>
        <dbReference type="ARBA" id="ARBA00022694"/>
    </source>
</evidence>
<feature type="binding site" evidence="14">
    <location>
        <begin position="16"/>
        <end position="18"/>
    </location>
    <ligand>
        <name>FMN</name>
        <dbReference type="ChEBI" id="CHEBI:58210"/>
    </ligand>
</feature>
<dbReference type="InterPro" id="IPR035587">
    <property type="entry name" value="DUS-like_FMN-bd"/>
</dbReference>
<evidence type="ECO:0000313" key="16">
    <source>
        <dbReference type="EMBL" id="AXK50693.1"/>
    </source>
</evidence>
<dbReference type="OrthoDB" id="9764501at2"/>
<evidence type="ECO:0000313" key="17">
    <source>
        <dbReference type="Proteomes" id="UP000254792"/>
    </source>
</evidence>
<feature type="active site" description="Proton donor" evidence="13">
    <location>
        <position position="101"/>
    </location>
</feature>
<evidence type="ECO:0000256" key="13">
    <source>
        <dbReference type="PIRSR" id="PIRSR006621-1"/>
    </source>
</evidence>
<dbReference type="GO" id="GO:0017150">
    <property type="term" value="F:tRNA dihydrouridine synthase activity"/>
    <property type="evidence" value="ECO:0007669"/>
    <property type="project" value="InterPro"/>
</dbReference>
<dbReference type="PROSITE" id="PS01136">
    <property type="entry name" value="UPF0034"/>
    <property type="match status" value="1"/>
</dbReference>
<dbReference type="NCBIfam" id="TIGR00737">
    <property type="entry name" value="nifR3_yhdG"/>
    <property type="match status" value="1"/>
</dbReference>
<dbReference type="RefSeq" id="WP_115557623.1">
    <property type="nucleotide sequence ID" value="NZ_CP031376.1"/>
</dbReference>
<keyword evidence="14" id="KW-0547">Nucleotide-binding</keyword>
<dbReference type="GO" id="GO:0050660">
    <property type="term" value="F:flavin adenine dinucleotide binding"/>
    <property type="evidence" value="ECO:0007669"/>
    <property type="project" value="InterPro"/>
</dbReference>
<keyword evidence="6 12" id="KW-0819">tRNA processing</keyword>
<dbReference type="Proteomes" id="UP000254792">
    <property type="component" value="Chromosome"/>
</dbReference>
<gene>
    <name evidence="16" type="primary">dusB</name>
    <name evidence="16" type="ORF">SALLE_v1c00170</name>
</gene>
<dbReference type="Gene3D" id="3.20.20.70">
    <property type="entry name" value="Aldolase class I"/>
    <property type="match status" value="1"/>
</dbReference>
<dbReference type="InterPro" id="IPR004652">
    <property type="entry name" value="DusB-like"/>
</dbReference>
<reference evidence="16 17" key="1">
    <citation type="submission" date="2018-07" db="EMBL/GenBank/DDBJ databases">
        <title>Complete genome sequence of Spiroplasma alleghenense PLHS-1 (ATCC 51752).</title>
        <authorList>
            <person name="Chou L."/>
            <person name="Lee T.-Y."/>
            <person name="Tsai Y.-M."/>
            <person name="Kuo C.-H."/>
        </authorList>
    </citation>
    <scope>NUCLEOTIDE SEQUENCE [LARGE SCALE GENOMIC DNA]</scope>
    <source>
        <strain evidence="16 17">PLHS-1</strain>
    </source>
</reference>
<dbReference type="Gene3D" id="1.10.1200.80">
    <property type="entry name" value="Putative flavin oxidoreducatase, domain 2"/>
    <property type="match status" value="1"/>
</dbReference>
<evidence type="ECO:0000259" key="15">
    <source>
        <dbReference type="Pfam" id="PF01207"/>
    </source>
</evidence>
<name>A0A345Z264_9MOLU</name>
<dbReference type="AlphaFoldDB" id="A0A345Z264"/>
<evidence type="ECO:0000256" key="9">
    <source>
        <dbReference type="ARBA" id="ARBA00023002"/>
    </source>
</evidence>
<dbReference type="EMBL" id="CP031376">
    <property type="protein sequence ID" value="AXK50693.1"/>
    <property type="molecule type" value="Genomic_DNA"/>
</dbReference>
<keyword evidence="5 12" id="KW-0288">FMN</keyword>
<feature type="binding site" evidence="14">
    <location>
        <begin position="226"/>
        <end position="227"/>
    </location>
    <ligand>
        <name>FMN</name>
        <dbReference type="ChEBI" id="CHEBI:58210"/>
    </ligand>
</feature>
<feature type="binding site" evidence="14">
    <location>
        <position position="141"/>
    </location>
    <ligand>
        <name>FMN</name>
        <dbReference type="ChEBI" id="CHEBI:58210"/>
    </ligand>
</feature>
<evidence type="ECO:0000256" key="4">
    <source>
        <dbReference type="ARBA" id="ARBA00022630"/>
    </source>
</evidence>
<evidence type="ECO:0000256" key="10">
    <source>
        <dbReference type="ARBA" id="ARBA00048205"/>
    </source>
</evidence>
<dbReference type="CDD" id="cd02801">
    <property type="entry name" value="DUS_like_FMN"/>
    <property type="match status" value="1"/>
</dbReference>
<evidence type="ECO:0000256" key="2">
    <source>
        <dbReference type="ARBA" id="ARBA00002790"/>
    </source>
</evidence>
<keyword evidence="8" id="KW-0694">RNA-binding</keyword>
<evidence type="ECO:0000256" key="3">
    <source>
        <dbReference type="ARBA" id="ARBA00022555"/>
    </source>
</evidence>
<dbReference type="InterPro" id="IPR018517">
    <property type="entry name" value="tRNA_hU_synthase_CS"/>
</dbReference>
<dbReference type="EC" id="1.3.1.-" evidence="12"/>
<dbReference type="PIRSF" id="PIRSF006621">
    <property type="entry name" value="Dus"/>
    <property type="match status" value="1"/>
</dbReference>
<dbReference type="InterPro" id="IPR013785">
    <property type="entry name" value="Aldolase_TIM"/>
</dbReference>
<feature type="binding site" evidence="14">
    <location>
        <position position="70"/>
    </location>
    <ligand>
        <name>FMN</name>
        <dbReference type="ChEBI" id="CHEBI:58210"/>
    </ligand>
</feature>
<evidence type="ECO:0000256" key="5">
    <source>
        <dbReference type="ARBA" id="ARBA00022643"/>
    </source>
</evidence>
<dbReference type="InterPro" id="IPR001269">
    <property type="entry name" value="DUS_fam"/>
</dbReference>
<evidence type="ECO:0000256" key="11">
    <source>
        <dbReference type="ARBA" id="ARBA00048802"/>
    </source>
</evidence>
<evidence type="ECO:0000256" key="14">
    <source>
        <dbReference type="PIRSR" id="PIRSR006621-2"/>
    </source>
</evidence>
<evidence type="ECO:0000256" key="12">
    <source>
        <dbReference type="PIRNR" id="PIRNR006621"/>
    </source>
</evidence>
<proteinExistence type="inferred from homology"/>
<evidence type="ECO:0000256" key="7">
    <source>
        <dbReference type="ARBA" id="ARBA00022857"/>
    </source>
</evidence>
<comment type="catalytic activity">
    <reaction evidence="10">
        <text>a 5,6-dihydrouridine in tRNA + NADP(+) = a uridine in tRNA + NADPH + H(+)</text>
        <dbReference type="Rhea" id="RHEA:23624"/>
        <dbReference type="Rhea" id="RHEA-COMP:13339"/>
        <dbReference type="Rhea" id="RHEA-COMP:13887"/>
        <dbReference type="ChEBI" id="CHEBI:15378"/>
        <dbReference type="ChEBI" id="CHEBI:57783"/>
        <dbReference type="ChEBI" id="CHEBI:58349"/>
        <dbReference type="ChEBI" id="CHEBI:65315"/>
        <dbReference type="ChEBI" id="CHEBI:74443"/>
    </reaction>
</comment>